<evidence type="ECO:0000256" key="3">
    <source>
        <dbReference type="SAM" id="MobiDB-lite"/>
    </source>
</evidence>
<dbReference type="GO" id="GO:0004674">
    <property type="term" value="F:protein serine/threonine kinase activity"/>
    <property type="evidence" value="ECO:0000318"/>
    <property type="project" value="GO_Central"/>
</dbReference>
<dbReference type="HOGENOM" id="CLU_019279_2_7_1"/>
<proteinExistence type="predicted"/>
<evidence type="ECO:0000313" key="6">
    <source>
        <dbReference type="Proteomes" id="UP000000600"/>
    </source>
</evidence>
<dbReference type="Gene3D" id="1.10.510.10">
    <property type="entry name" value="Transferase(Phosphotransferase) domain 1"/>
    <property type="match status" value="1"/>
</dbReference>
<dbReference type="GO" id="GO:0007165">
    <property type="term" value="P:signal transduction"/>
    <property type="evidence" value="ECO:0000318"/>
    <property type="project" value="GO_Central"/>
</dbReference>
<protein>
    <recommendedName>
        <fullName evidence="2">Casein kinase I</fullName>
        <ecNumber evidence="1">2.7.11.1</ecNumber>
    </recommendedName>
</protein>
<dbReference type="GO" id="GO:0005737">
    <property type="term" value="C:cytoplasm"/>
    <property type="evidence" value="ECO:0000318"/>
    <property type="project" value="GO_Central"/>
</dbReference>
<dbReference type="PROSITE" id="PS00108">
    <property type="entry name" value="PROTEIN_KINASE_ST"/>
    <property type="match status" value="1"/>
</dbReference>
<dbReference type="PANTHER" id="PTHR11909">
    <property type="entry name" value="CASEIN KINASE-RELATED"/>
    <property type="match status" value="1"/>
</dbReference>
<dbReference type="InterPro" id="IPR011009">
    <property type="entry name" value="Kinase-like_dom_sf"/>
</dbReference>
<dbReference type="eggNOG" id="KOG1164">
    <property type="taxonomic scope" value="Eukaryota"/>
</dbReference>
<dbReference type="STRING" id="5888.A0EHK7"/>
<evidence type="ECO:0000313" key="5">
    <source>
        <dbReference type="EMBL" id="CAK94798.1"/>
    </source>
</evidence>
<evidence type="ECO:0000259" key="4">
    <source>
        <dbReference type="PROSITE" id="PS50011"/>
    </source>
</evidence>
<dbReference type="GO" id="GO:0005634">
    <property type="term" value="C:nucleus"/>
    <property type="evidence" value="ECO:0000318"/>
    <property type="project" value="GO_Central"/>
</dbReference>
<dbReference type="CDD" id="cd14016">
    <property type="entry name" value="STKc_CK1"/>
    <property type="match status" value="1"/>
</dbReference>
<evidence type="ECO:0000256" key="2">
    <source>
        <dbReference type="ARBA" id="ARBA00023860"/>
    </source>
</evidence>
<dbReference type="SMART" id="SM00220">
    <property type="entry name" value="S_TKc"/>
    <property type="match status" value="1"/>
</dbReference>
<dbReference type="InterPro" id="IPR000719">
    <property type="entry name" value="Prot_kinase_dom"/>
</dbReference>
<dbReference type="InterPro" id="IPR008271">
    <property type="entry name" value="Ser/Thr_kinase_AS"/>
</dbReference>
<dbReference type="SUPFAM" id="SSF56112">
    <property type="entry name" value="Protein kinase-like (PK-like)"/>
    <property type="match status" value="1"/>
</dbReference>
<dbReference type="OrthoDB" id="295500at2759"/>
<organism evidence="5 6">
    <name type="scientific">Paramecium tetraurelia</name>
    <dbReference type="NCBI Taxonomy" id="5888"/>
    <lineage>
        <taxon>Eukaryota</taxon>
        <taxon>Sar</taxon>
        <taxon>Alveolata</taxon>
        <taxon>Ciliophora</taxon>
        <taxon>Intramacronucleata</taxon>
        <taxon>Oligohymenophorea</taxon>
        <taxon>Peniculida</taxon>
        <taxon>Parameciidae</taxon>
        <taxon>Paramecium</taxon>
    </lineage>
</organism>
<dbReference type="GO" id="GO:0005524">
    <property type="term" value="F:ATP binding"/>
    <property type="evidence" value="ECO:0007669"/>
    <property type="project" value="InterPro"/>
</dbReference>
<dbReference type="EC" id="2.7.11.1" evidence="1"/>
<dbReference type="KEGG" id="ptm:GSPATT00027122001"/>
<gene>
    <name evidence="5" type="ORF">GSPATT00027122001</name>
</gene>
<dbReference type="FunFam" id="1.10.510.10:FF:001131">
    <property type="entry name" value="Uncharacterized protein"/>
    <property type="match status" value="1"/>
</dbReference>
<dbReference type="EMBL" id="CT868679">
    <property type="protein sequence ID" value="CAK94798.1"/>
    <property type="molecule type" value="Genomic_DNA"/>
</dbReference>
<dbReference type="AlphaFoldDB" id="A0EHK7"/>
<accession>A0EHK7</accession>
<dbReference type="GeneID" id="5047956"/>
<evidence type="ECO:0000256" key="1">
    <source>
        <dbReference type="ARBA" id="ARBA00012513"/>
    </source>
</evidence>
<dbReference type="InParanoid" id="A0EHK7"/>
<name>A0EHK7_PARTE</name>
<keyword evidence="6" id="KW-1185">Reference proteome</keyword>
<dbReference type="Pfam" id="PF00069">
    <property type="entry name" value="Pkinase"/>
    <property type="match status" value="1"/>
</dbReference>
<dbReference type="RefSeq" id="XP_001462171.1">
    <property type="nucleotide sequence ID" value="XM_001462134.1"/>
</dbReference>
<dbReference type="PROSITE" id="PS50011">
    <property type="entry name" value="PROTEIN_KINASE_DOM"/>
    <property type="match status" value="1"/>
</dbReference>
<dbReference type="InterPro" id="IPR050235">
    <property type="entry name" value="CK1_Ser-Thr_kinase"/>
</dbReference>
<feature type="region of interest" description="Disordered" evidence="3">
    <location>
        <begin position="374"/>
        <end position="395"/>
    </location>
</feature>
<feature type="domain" description="Protein kinase" evidence="4">
    <location>
        <begin position="13"/>
        <end position="285"/>
    </location>
</feature>
<sequence>MQQEKGRIYYGRFVQKEKLNQGSFGVVYICHDKVTRDYVAIKVEKENSDLMSLEREIQIIEELRGIVGVPKLYWYGNEYNSNCMAMQLLGKDLAHFLKRFRKLSLKTICNLAEQLLTIIEEVHKRGVIHRDIKPENILMGRGNDSQQVYLVDYGISKKYRTNGQHIQFQENKPFMGTTRYASVSAHKGYELSRRDDLESLGYVFIYLLKGIVQLNVIGILPWQNITSSSDREKTRLVGKLKMEIEMRELCKGLPTEFQRYMDYVQKLKFAATPDYKYLFSLFQKIAQQNGINFDRKFDWNDNQTSSTKSSDQAQQSFNDIDVSNLQGDYLKIPDLKKSEKRKSFQIEQYSSQQSSVVLNYVPSVVSKINTRLKDSNCQRSRQNSKKSLSRESSLIRQPIGQRLQGQIFQNGEFRDLEDRGDKYYQDEVKNNQKKKVSKLNDFDDFDDFDDQLNDDVGIQTNLKQVGVIKVHFKEHLSKQ</sequence>
<reference evidence="5 6" key="1">
    <citation type="journal article" date="2006" name="Nature">
        <title>Global trends of whole-genome duplications revealed by the ciliate Paramecium tetraurelia.</title>
        <authorList>
            <consortium name="Genoscope"/>
            <person name="Aury J.-M."/>
            <person name="Jaillon O."/>
            <person name="Duret L."/>
            <person name="Noel B."/>
            <person name="Jubin C."/>
            <person name="Porcel B.M."/>
            <person name="Segurens B."/>
            <person name="Daubin V."/>
            <person name="Anthouard V."/>
            <person name="Aiach N."/>
            <person name="Arnaiz O."/>
            <person name="Billaut A."/>
            <person name="Beisson J."/>
            <person name="Blanc I."/>
            <person name="Bouhouche K."/>
            <person name="Camara F."/>
            <person name="Duharcourt S."/>
            <person name="Guigo R."/>
            <person name="Gogendeau D."/>
            <person name="Katinka M."/>
            <person name="Keller A.-M."/>
            <person name="Kissmehl R."/>
            <person name="Klotz C."/>
            <person name="Koll F."/>
            <person name="Le Moue A."/>
            <person name="Lepere C."/>
            <person name="Malinsky S."/>
            <person name="Nowacki M."/>
            <person name="Nowak J.K."/>
            <person name="Plattner H."/>
            <person name="Poulain J."/>
            <person name="Ruiz F."/>
            <person name="Serrano V."/>
            <person name="Zagulski M."/>
            <person name="Dessen P."/>
            <person name="Betermier M."/>
            <person name="Weissenbach J."/>
            <person name="Scarpelli C."/>
            <person name="Schachter V."/>
            <person name="Sperling L."/>
            <person name="Meyer E."/>
            <person name="Cohen J."/>
            <person name="Wincker P."/>
        </authorList>
    </citation>
    <scope>NUCLEOTIDE SEQUENCE [LARGE SCALE GENOMIC DNA]</scope>
    <source>
        <strain evidence="5 6">Stock d4-2</strain>
    </source>
</reference>
<dbReference type="Proteomes" id="UP000000600">
    <property type="component" value="Unassembled WGS sequence"/>
</dbReference>
<dbReference type="GO" id="GO:0006897">
    <property type="term" value="P:endocytosis"/>
    <property type="evidence" value="ECO:0000318"/>
    <property type="project" value="GO_Central"/>
</dbReference>
<dbReference type="OMA" id="KMEIEMR"/>